<evidence type="ECO:0000256" key="1">
    <source>
        <dbReference type="ARBA" id="ARBA00006484"/>
    </source>
</evidence>
<dbReference type="PANTHER" id="PTHR43477:SF1">
    <property type="entry name" value="DIHYDROANTICAPSIN 7-DEHYDROGENASE"/>
    <property type="match status" value="1"/>
</dbReference>
<dbReference type="AlphaFoldDB" id="A0A7X0VI76"/>
<comment type="similarity">
    <text evidence="1">Belongs to the short-chain dehydrogenases/reductases (SDR) family.</text>
</comment>
<name>A0A7X0VI76_9BACL</name>
<gene>
    <name evidence="3" type="ORF">H7C19_28765</name>
</gene>
<dbReference type="Proteomes" id="UP000547209">
    <property type="component" value="Unassembled WGS sequence"/>
</dbReference>
<evidence type="ECO:0000256" key="2">
    <source>
        <dbReference type="ARBA" id="ARBA00023002"/>
    </source>
</evidence>
<dbReference type="GO" id="GO:0016491">
    <property type="term" value="F:oxidoreductase activity"/>
    <property type="evidence" value="ECO:0007669"/>
    <property type="project" value="UniProtKB-KW"/>
</dbReference>
<dbReference type="PRINTS" id="PR00081">
    <property type="entry name" value="GDHRDH"/>
</dbReference>
<proteinExistence type="inferred from homology"/>
<dbReference type="PANTHER" id="PTHR43477">
    <property type="entry name" value="DIHYDROANTICAPSIN 7-DEHYDROGENASE"/>
    <property type="match status" value="1"/>
</dbReference>
<reference evidence="3 4" key="1">
    <citation type="submission" date="2020-08" db="EMBL/GenBank/DDBJ databases">
        <title>Cohnella phylogeny.</title>
        <authorList>
            <person name="Dunlap C."/>
        </authorList>
    </citation>
    <scope>NUCLEOTIDE SEQUENCE [LARGE SCALE GENOMIC DNA]</scope>
    <source>
        <strain evidence="3 4">DSM 28246</strain>
    </source>
</reference>
<dbReference type="InterPro" id="IPR051122">
    <property type="entry name" value="SDR_DHRS6-like"/>
</dbReference>
<evidence type="ECO:0000313" key="4">
    <source>
        <dbReference type="Proteomes" id="UP000547209"/>
    </source>
</evidence>
<dbReference type="Pfam" id="PF13561">
    <property type="entry name" value="adh_short_C2"/>
    <property type="match status" value="1"/>
</dbReference>
<dbReference type="InterPro" id="IPR036291">
    <property type="entry name" value="NAD(P)-bd_dom_sf"/>
</dbReference>
<dbReference type="Gene3D" id="3.40.50.720">
    <property type="entry name" value="NAD(P)-binding Rossmann-like Domain"/>
    <property type="match status" value="1"/>
</dbReference>
<protein>
    <submittedName>
        <fullName evidence="3">SDR family oxidoreductase</fullName>
    </submittedName>
</protein>
<dbReference type="InterPro" id="IPR002347">
    <property type="entry name" value="SDR_fam"/>
</dbReference>
<dbReference type="RefSeq" id="WP_185672541.1">
    <property type="nucleotide sequence ID" value="NZ_JACJVP010000051.1"/>
</dbReference>
<dbReference type="EMBL" id="JACJVP010000051">
    <property type="protein sequence ID" value="MBB6674681.1"/>
    <property type="molecule type" value="Genomic_DNA"/>
</dbReference>
<sequence length="265" mass="27379">MLLKDKTAVIYGGGGAIGGAVARTFAREGAKVFIAGRTPAKLDAVAGEIAAEGGFAEIAQVDALDEQAVNRHAASVAERTGGIDIALNAVGFVHVQGTPIAELSLEDYFFPVSAFARTNFITAKAAARHMAPLGAGVIFTLSTPVSRMPGPGYMGHNFACAGIEGFSRHLAGELAPNGIRVVCLRPHMIPEAVEKGSHTREVFQMAASREGMTVEERLRGAAGGTLLKRLPTLAEVADTAAFMASDRAGAITGAIVNLNGGLLLD</sequence>
<evidence type="ECO:0000313" key="3">
    <source>
        <dbReference type="EMBL" id="MBB6674681.1"/>
    </source>
</evidence>
<keyword evidence="2" id="KW-0560">Oxidoreductase</keyword>
<keyword evidence="4" id="KW-1185">Reference proteome</keyword>
<comment type="caution">
    <text evidence="3">The sequence shown here is derived from an EMBL/GenBank/DDBJ whole genome shotgun (WGS) entry which is preliminary data.</text>
</comment>
<dbReference type="SUPFAM" id="SSF51735">
    <property type="entry name" value="NAD(P)-binding Rossmann-fold domains"/>
    <property type="match status" value="1"/>
</dbReference>
<accession>A0A7X0VI76</accession>
<dbReference type="CDD" id="cd05233">
    <property type="entry name" value="SDR_c"/>
    <property type="match status" value="1"/>
</dbReference>
<organism evidence="3 4">
    <name type="scientific">Cohnella nanjingensis</name>
    <dbReference type="NCBI Taxonomy" id="1387779"/>
    <lineage>
        <taxon>Bacteria</taxon>
        <taxon>Bacillati</taxon>
        <taxon>Bacillota</taxon>
        <taxon>Bacilli</taxon>
        <taxon>Bacillales</taxon>
        <taxon>Paenibacillaceae</taxon>
        <taxon>Cohnella</taxon>
    </lineage>
</organism>